<dbReference type="SUPFAM" id="SSF51197">
    <property type="entry name" value="Clavaminate synthase-like"/>
    <property type="match status" value="1"/>
</dbReference>
<dbReference type="InterPro" id="IPR005123">
    <property type="entry name" value="Oxoglu/Fe-dep_dioxygenase_dom"/>
</dbReference>
<dbReference type="InterPro" id="IPR027450">
    <property type="entry name" value="AlkB-like"/>
</dbReference>
<evidence type="ECO:0000259" key="1">
    <source>
        <dbReference type="PROSITE" id="PS51471"/>
    </source>
</evidence>
<proteinExistence type="predicted"/>
<dbReference type="Pfam" id="PF13532">
    <property type="entry name" value="2OG-FeII_Oxy_2"/>
    <property type="match status" value="1"/>
</dbReference>
<keyword evidence="3" id="KW-1185">Reference proteome</keyword>
<dbReference type="GO" id="GO:0051213">
    <property type="term" value="F:dioxygenase activity"/>
    <property type="evidence" value="ECO:0007669"/>
    <property type="project" value="UniProtKB-KW"/>
</dbReference>
<feature type="domain" description="Fe2OG dioxygenase" evidence="1">
    <location>
        <begin position="101"/>
        <end position="198"/>
    </location>
</feature>
<name>A0ABP8R4M4_9SPHI</name>
<evidence type="ECO:0000313" key="3">
    <source>
        <dbReference type="Proteomes" id="UP001500394"/>
    </source>
</evidence>
<dbReference type="InterPro" id="IPR032854">
    <property type="entry name" value="ALKBH3"/>
</dbReference>
<protein>
    <submittedName>
        <fullName evidence="2">Alpha-ketoglutarate-dependent dioxygenase AlkB</fullName>
    </submittedName>
</protein>
<keyword evidence="2" id="KW-0223">Dioxygenase</keyword>
<dbReference type="PROSITE" id="PS51471">
    <property type="entry name" value="FE2OG_OXY"/>
    <property type="match status" value="1"/>
</dbReference>
<dbReference type="RefSeq" id="WP_345067779.1">
    <property type="nucleotide sequence ID" value="NZ_BAABGR010000026.1"/>
</dbReference>
<accession>A0ABP8R4M4</accession>
<dbReference type="Proteomes" id="UP001500394">
    <property type="component" value="Unassembled WGS sequence"/>
</dbReference>
<dbReference type="EMBL" id="BAABGR010000026">
    <property type="protein sequence ID" value="GAA4517640.1"/>
    <property type="molecule type" value="Genomic_DNA"/>
</dbReference>
<keyword evidence="2" id="KW-0560">Oxidoreductase</keyword>
<organism evidence="2 3">
    <name type="scientific">Sphingobacterium thermophilum</name>
    <dbReference type="NCBI Taxonomy" id="768534"/>
    <lineage>
        <taxon>Bacteria</taxon>
        <taxon>Pseudomonadati</taxon>
        <taxon>Bacteroidota</taxon>
        <taxon>Sphingobacteriia</taxon>
        <taxon>Sphingobacteriales</taxon>
        <taxon>Sphingobacteriaceae</taxon>
        <taxon>Sphingobacterium</taxon>
    </lineage>
</organism>
<gene>
    <name evidence="2" type="ORF">GCM10023173_18390</name>
</gene>
<reference evidence="3" key="1">
    <citation type="journal article" date="2019" name="Int. J. Syst. Evol. Microbiol.">
        <title>The Global Catalogue of Microorganisms (GCM) 10K type strain sequencing project: providing services to taxonomists for standard genome sequencing and annotation.</title>
        <authorList>
            <consortium name="The Broad Institute Genomics Platform"/>
            <consortium name="The Broad Institute Genome Sequencing Center for Infectious Disease"/>
            <person name="Wu L."/>
            <person name="Ma J."/>
        </authorList>
    </citation>
    <scope>NUCLEOTIDE SEQUENCE [LARGE SCALE GENOMIC DNA]</scope>
    <source>
        <strain evidence="3">JCM 17858</strain>
    </source>
</reference>
<dbReference type="PANTHER" id="PTHR31212:SF4">
    <property type="entry name" value="ALPHA-KETOGLUTARATE-DEPENDENT DIOXYGENASE ALKB HOMOLOG 3"/>
    <property type="match status" value="1"/>
</dbReference>
<sequence>MKLFELADPQKNLLPYDGEVNYYGTVLQNPQSYYERLMEEVAWQNDQTLIFGRLITTKRMVAWYGDEALEYTYSGMKKVASPWNTTLLELKRIVEHLTHETFNSCLLNLYHDGNEGMGWHSDAEKDLKENGTIASLSLGAERKFSFRHKQSKERIDLTLENGSLLLMRGTTQKYWLHQLPKSKKITRGRINLTFRTIVS</sequence>
<dbReference type="InterPro" id="IPR037151">
    <property type="entry name" value="AlkB-like_sf"/>
</dbReference>
<dbReference type="Gene3D" id="2.60.120.590">
    <property type="entry name" value="Alpha-ketoglutarate-dependent dioxygenase AlkB-like"/>
    <property type="match status" value="1"/>
</dbReference>
<comment type="caution">
    <text evidence="2">The sequence shown here is derived from an EMBL/GenBank/DDBJ whole genome shotgun (WGS) entry which is preliminary data.</text>
</comment>
<dbReference type="PANTHER" id="PTHR31212">
    <property type="entry name" value="ALPHA-KETOGLUTARATE-DEPENDENT DIOXYGENASE ALKB HOMOLOG 3"/>
    <property type="match status" value="1"/>
</dbReference>
<evidence type="ECO:0000313" key="2">
    <source>
        <dbReference type="EMBL" id="GAA4517640.1"/>
    </source>
</evidence>